<feature type="domain" description="ZMYM2-like/QRICH1 C-terminal" evidence="5">
    <location>
        <begin position="70"/>
        <end position="139"/>
    </location>
</feature>
<keyword evidence="7" id="KW-1185">Reference proteome</keyword>
<proteinExistence type="predicted"/>
<dbReference type="InterPro" id="IPR021893">
    <property type="entry name" value="ZMYM2-like_C"/>
</dbReference>
<dbReference type="InterPro" id="IPR013762">
    <property type="entry name" value="Integrase-like_cat_sf"/>
</dbReference>
<protein>
    <recommendedName>
        <fullName evidence="5">ZMYM2-like/QRICH1 C-terminal domain-containing protein</fullName>
    </recommendedName>
</protein>
<dbReference type="PANTHER" id="PTHR21446">
    <property type="entry name" value="DUF3504 DOMAIN-CONTAINING PROTEIN"/>
    <property type="match status" value="1"/>
</dbReference>
<dbReference type="SUPFAM" id="SSF56349">
    <property type="entry name" value="DNA breaking-rejoining enzymes"/>
    <property type="match status" value="1"/>
</dbReference>
<evidence type="ECO:0000256" key="1">
    <source>
        <dbReference type="ARBA" id="ARBA00022499"/>
    </source>
</evidence>
<evidence type="ECO:0000313" key="7">
    <source>
        <dbReference type="Proteomes" id="UP001159405"/>
    </source>
</evidence>
<gene>
    <name evidence="6" type="ORF">PLOB_00000249</name>
</gene>
<keyword evidence="2" id="KW-0597">Phosphoprotein</keyword>
<name>A0ABN8MS23_9CNID</name>
<keyword evidence="3" id="KW-0832">Ubl conjugation</keyword>
<comment type="caution">
    <text evidence="6">The sequence shown here is derived from an EMBL/GenBank/DDBJ whole genome shotgun (WGS) entry which is preliminary data.</text>
</comment>
<evidence type="ECO:0000313" key="6">
    <source>
        <dbReference type="EMBL" id="CAH3032732.1"/>
    </source>
</evidence>
<evidence type="ECO:0000259" key="5">
    <source>
        <dbReference type="Pfam" id="PF12012"/>
    </source>
</evidence>
<dbReference type="InterPro" id="IPR011010">
    <property type="entry name" value="DNA_brk_join_enz"/>
</dbReference>
<dbReference type="InterPro" id="IPR052787">
    <property type="entry name" value="MAVS"/>
</dbReference>
<evidence type="ECO:0000256" key="3">
    <source>
        <dbReference type="ARBA" id="ARBA00022843"/>
    </source>
</evidence>
<dbReference type="Proteomes" id="UP001159405">
    <property type="component" value="Unassembled WGS sequence"/>
</dbReference>
<reference evidence="6 7" key="1">
    <citation type="submission" date="2022-05" db="EMBL/GenBank/DDBJ databases">
        <authorList>
            <consortium name="Genoscope - CEA"/>
            <person name="William W."/>
        </authorList>
    </citation>
    <scope>NUCLEOTIDE SEQUENCE [LARGE SCALE GENOMIC DNA]</scope>
</reference>
<keyword evidence="4" id="KW-0233">DNA recombination</keyword>
<evidence type="ECO:0000256" key="2">
    <source>
        <dbReference type="ARBA" id="ARBA00022553"/>
    </source>
</evidence>
<dbReference type="EMBL" id="CALNXK010000001">
    <property type="protein sequence ID" value="CAH3032732.1"/>
    <property type="molecule type" value="Genomic_DNA"/>
</dbReference>
<accession>A0ABN8MS23</accession>
<dbReference type="Gene3D" id="1.10.443.10">
    <property type="entry name" value="Intergrase catalytic core"/>
    <property type="match status" value="1"/>
</dbReference>
<organism evidence="6 7">
    <name type="scientific">Porites lobata</name>
    <dbReference type="NCBI Taxonomy" id="104759"/>
    <lineage>
        <taxon>Eukaryota</taxon>
        <taxon>Metazoa</taxon>
        <taxon>Cnidaria</taxon>
        <taxon>Anthozoa</taxon>
        <taxon>Hexacorallia</taxon>
        <taxon>Scleractinia</taxon>
        <taxon>Fungiina</taxon>
        <taxon>Poritidae</taxon>
        <taxon>Porites</taxon>
    </lineage>
</organism>
<feature type="non-terminal residue" evidence="6">
    <location>
        <position position="249"/>
    </location>
</feature>
<dbReference type="Pfam" id="PF12012">
    <property type="entry name" value="DUF3504"/>
    <property type="match status" value="1"/>
</dbReference>
<sequence>MACRFIEADDELIELLKCESENKNTKRSTGYWKGIFEKWAKTRGKEEQLESYDIPELNEALSQFYAELRKENGQDYEPDSLKKRCPVALFKQYLEKRPEEMKKTGPFYLAVIDKPQTSAVWYKKTPMGKNTINNIMKKMKEDSPLKDVCPEKKLTNHSARKTVVKKLKSSGIPKCEIKNITGHNSKQGLDDYDSSDENEQKIMSNIIDNAKPASTSRQVLHPLSSVQTQSRSASSHVYNFSHCNVTLNV</sequence>
<evidence type="ECO:0000256" key="4">
    <source>
        <dbReference type="ARBA" id="ARBA00023172"/>
    </source>
</evidence>
<dbReference type="PANTHER" id="PTHR21446:SF12">
    <property type="entry name" value="POTASSIUM CHANNEL TETRAMERIZATION DOMAIN CONTAINING 1"/>
    <property type="match status" value="1"/>
</dbReference>
<keyword evidence="1" id="KW-1017">Isopeptide bond</keyword>